<evidence type="ECO:0000313" key="2">
    <source>
        <dbReference type="EMBL" id="KAK3693277.1"/>
    </source>
</evidence>
<dbReference type="AlphaFoldDB" id="A0AAE0XHV9"/>
<keyword evidence="3" id="KW-1185">Reference proteome</keyword>
<gene>
    <name evidence="2" type="ORF">B0T22DRAFT_476134</name>
</gene>
<name>A0AAE0XHV9_9PEZI</name>
<dbReference type="PANTHER" id="PTHR21310:SF37">
    <property type="entry name" value="AMINOGLYCOSIDE PHOSPHOTRANSFERASE DOMAIN-CONTAINING PROTEIN"/>
    <property type="match status" value="1"/>
</dbReference>
<protein>
    <recommendedName>
        <fullName evidence="4">Aminoglycoside phosphotransferase domain-containing protein</fullName>
    </recommendedName>
</protein>
<reference evidence="2" key="1">
    <citation type="journal article" date="2023" name="Mol. Phylogenet. Evol.">
        <title>Genome-scale phylogeny and comparative genomics of the fungal order Sordariales.</title>
        <authorList>
            <person name="Hensen N."/>
            <person name="Bonometti L."/>
            <person name="Westerberg I."/>
            <person name="Brannstrom I.O."/>
            <person name="Guillou S."/>
            <person name="Cros-Aarteil S."/>
            <person name="Calhoun S."/>
            <person name="Haridas S."/>
            <person name="Kuo A."/>
            <person name="Mondo S."/>
            <person name="Pangilinan J."/>
            <person name="Riley R."/>
            <person name="LaButti K."/>
            <person name="Andreopoulos B."/>
            <person name="Lipzen A."/>
            <person name="Chen C."/>
            <person name="Yan M."/>
            <person name="Daum C."/>
            <person name="Ng V."/>
            <person name="Clum A."/>
            <person name="Steindorff A."/>
            <person name="Ohm R.A."/>
            <person name="Martin F."/>
            <person name="Silar P."/>
            <person name="Natvig D.O."/>
            <person name="Lalanne C."/>
            <person name="Gautier V."/>
            <person name="Ament-Velasquez S.L."/>
            <person name="Kruys A."/>
            <person name="Hutchinson M.I."/>
            <person name="Powell A.J."/>
            <person name="Barry K."/>
            <person name="Miller A.N."/>
            <person name="Grigoriev I.V."/>
            <person name="Debuchy R."/>
            <person name="Gladieux P."/>
            <person name="Hiltunen Thoren M."/>
            <person name="Johannesson H."/>
        </authorList>
    </citation>
    <scope>NUCLEOTIDE SEQUENCE</scope>
    <source>
        <strain evidence="2">CBS 314.62</strain>
    </source>
</reference>
<evidence type="ECO:0000256" key="1">
    <source>
        <dbReference type="SAM" id="MobiDB-lite"/>
    </source>
</evidence>
<proteinExistence type="predicted"/>
<dbReference type="EMBL" id="JAULSO010000001">
    <property type="protein sequence ID" value="KAK3693277.1"/>
    <property type="molecule type" value="Genomic_DNA"/>
</dbReference>
<sequence>MARAGPRAQPQALPGNGSRPNTPQPRERVGAGHPGNAARDRDRSSDNEAAPPASRQPTAPYLTESTMPFSQSDRGGGSFSSQTKTADAAITGLLPAVRPASAETDGALSTSAMPAILEVQGHGPITTYKSASKEEFNVISRLAHGPSIRVLANGLWRQRASIEALTRQHLGLGSHDSCTVLDRGEWIRGGFNICVVLAIASGGRSSKVVFRCAMPYKLAEARYPGTVDEKLGCEAGAYVWMQERCPDIRIPHLYGFGYTDGRHFTHVRHRPVLSRISHMFWRCVYRLLKYPLLSQYVRIPTADHRVSSAYVLLEYIDPAIGRMLPNTWDKHRDDPARQHRLFQGMSKILFSLARLPQQRIGAFQFNNDGIITLSNRPLSCSIVLLENDGAPRTMEVNDTYTCTDAFASDTLTFHDNRFLSQPNAIYTEDDCRAQMAVKTLLRAFAHRHIKREYRCGPFLLQLTDFHASNMFVDDEWNITCLVDLEWLCALPPEMLSVPHRLTGCCVDEIEGELYDEFNKVREHFMRVFREQESRTKAEHEITISKLMQDMWDSKGVWFWYCLSSVNAMYMLLDSHLCPAGYFPSSAERAVS</sequence>
<comment type="caution">
    <text evidence="2">The sequence shown here is derived from an EMBL/GenBank/DDBJ whole genome shotgun (WGS) entry which is preliminary data.</text>
</comment>
<evidence type="ECO:0008006" key="4">
    <source>
        <dbReference type="Google" id="ProtNLM"/>
    </source>
</evidence>
<accession>A0AAE0XHV9</accession>
<feature type="region of interest" description="Disordered" evidence="1">
    <location>
        <begin position="1"/>
        <end position="84"/>
    </location>
</feature>
<dbReference type="PANTHER" id="PTHR21310">
    <property type="entry name" value="AMINOGLYCOSIDE PHOSPHOTRANSFERASE-RELATED-RELATED"/>
    <property type="match status" value="1"/>
</dbReference>
<dbReference type="InterPro" id="IPR051678">
    <property type="entry name" value="AGP_Transferase"/>
</dbReference>
<dbReference type="Proteomes" id="UP001270362">
    <property type="component" value="Unassembled WGS sequence"/>
</dbReference>
<organism evidence="2 3">
    <name type="scientific">Podospora appendiculata</name>
    <dbReference type="NCBI Taxonomy" id="314037"/>
    <lineage>
        <taxon>Eukaryota</taxon>
        <taxon>Fungi</taxon>
        <taxon>Dikarya</taxon>
        <taxon>Ascomycota</taxon>
        <taxon>Pezizomycotina</taxon>
        <taxon>Sordariomycetes</taxon>
        <taxon>Sordariomycetidae</taxon>
        <taxon>Sordariales</taxon>
        <taxon>Podosporaceae</taxon>
        <taxon>Podospora</taxon>
    </lineage>
</organism>
<reference evidence="2" key="2">
    <citation type="submission" date="2023-06" db="EMBL/GenBank/DDBJ databases">
        <authorList>
            <consortium name="Lawrence Berkeley National Laboratory"/>
            <person name="Haridas S."/>
            <person name="Hensen N."/>
            <person name="Bonometti L."/>
            <person name="Westerberg I."/>
            <person name="Brannstrom I.O."/>
            <person name="Guillou S."/>
            <person name="Cros-Aarteil S."/>
            <person name="Calhoun S."/>
            <person name="Kuo A."/>
            <person name="Mondo S."/>
            <person name="Pangilinan J."/>
            <person name="Riley R."/>
            <person name="Labutti K."/>
            <person name="Andreopoulos B."/>
            <person name="Lipzen A."/>
            <person name="Chen C."/>
            <person name="Yanf M."/>
            <person name="Daum C."/>
            <person name="Ng V."/>
            <person name="Clum A."/>
            <person name="Steindorff A."/>
            <person name="Ohm R."/>
            <person name="Martin F."/>
            <person name="Silar P."/>
            <person name="Natvig D."/>
            <person name="Lalanne C."/>
            <person name="Gautier V."/>
            <person name="Ament-Velasquez S.L."/>
            <person name="Kruys A."/>
            <person name="Hutchinson M.I."/>
            <person name="Powell A.J."/>
            <person name="Barry K."/>
            <person name="Miller A.N."/>
            <person name="Grigoriev I.V."/>
            <person name="Debuchy R."/>
            <person name="Gladieux P."/>
            <person name="Thoren M.H."/>
            <person name="Johannesson H."/>
        </authorList>
    </citation>
    <scope>NUCLEOTIDE SEQUENCE</scope>
    <source>
        <strain evidence="2">CBS 314.62</strain>
    </source>
</reference>
<evidence type="ECO:0000313" key="3">
    <source>
        <dbReference type="Proteomes" id="UP001270362"/>
    </source>
</evidence>
<feature type="compositionally biased region" description="Polar residues" evidence="1">
    <location>
        <begin position="63"/>
        <end position="84"/>
    </location>
</feature>